<evidence type="ECO:0000313" key="2">
    <source>
        <dbReference type="Proteomes" id="UP000631114"/>
    </source>
</evidence>
<sequence length="199" mass="22178">MSTNSSTESIVSETVTTATEPTFSIPTITNLVTVKLNNDNFLLWSHLTEAFLIGQNLYKFVDGLYPCRAITDPSYNIWLRTDKTLEYFSQRSVPNSSQIWRNLNEISRGTHTVSEYLQEAKTYADTLAAIGEPVKNTDLVNAILCGLGFEYEMLITALESLKTLPQFSALRSRLLIYESRHHASPPLGPSTLLASHASS</sequence>
<protein>
    <recommendedName>
        <fullName evidence="3">Retrotransposon Copia-like N-terminal domain-containing protein</fullName>
    </recommendedName>
</protein>
<name>A0A835HJN4_9MAGN</name>
<proteinExistence type="predicted"/>
<dbReference type="EMBL" id="JADFTS010000006">
    <property type="protein sequence ID" value="KAF9600525.1"/>
    <property type="molecule type" value="Genomic_DNA"/>
</dbReference>
<dbReference type="PANTHER" id="PTHR47481:SF22">
    <property type="entry name" value="RETROTRANSPOSON GAG DOMAIN-CONTAINING PROTEIN"/>
    <property type="match status" value="1"/>
</dbReference>
<dbReference type="PANTHER" id="PTHR47481">
    <property type="match status" value="1"/>
</dbReference>
<evidence type="ECO:0000313" key="1">
    <source>
        <dbReference type="EMBL" id="KAF9600525.1"/>
    </source>
</evidence>
<organism evidence="1 2">
    <name type="scientific">Coptis chinensis</name>
    <dbReference type="NCBI Taxonomy" id="261450"/>
    <lineage>
        <taxon>Eukaryota</taxon>
        <taxon>Viridiplantae</taxon>
        <taxon>Streptophyta</taxon>
        <taxon>Embryophyta</taxon>
        <taxon>Tracheophyta</taxon>
        <taxon>Spermatophyta</taxon>
        <taxon>Magnoliopsida</taxon>
        <taxon>Ranunculales</taxon>
        <taxon>Ranunculaceae</taxon>
        <taxon>Coptidoideae</taxon>
        <taxon>Coptis</taxon>
    </lineage>
</organism>
<keyword evidence="2" id="KW-1185">Reference proteome</keyword>
<dbReference type="Pfam" id="PF14223">
    <property type="entry name" value="Retrotran_gag_2"/>
    <property type="match status" value="1"/>
</dbReference>
<accession>A0A835HJN4</accession>
<gene>
    <name evidence="1" type="ORF">IFM89_009974</name>
</gene>
<dbReference type="OrthoDB" id="1912561at2759"/>
<reference evidence="1 2" key="1">
    <citation type="submission" date="2020-10" db="EMBL/GenBank/DDBJ databases">
        <title>The Coptis chinensis genome and diversification of protoberbering-type alkaloids.</title>
        <authorList>
            <person name="Wang B."/>
            <person name="Shu S."/>
            <person name="Song C."/>
            <person name="Liu Y."/>
        </authorList>
    </citation>
    <scope>NUCLEOTIDE SEQUENCE [LARGE SCALE GENOMIC DNA]</scope>
    <source>
        <strain evidence="1">HL-2020</strain>
        <tissue evidence="1">Leaf</tissue>
    </source>
</reference>
<dbReference type="Proteomes" id="UP000631114">
    <property type="component" value="Unassembled WGS sequence"/>
</dbReference>
<comment type="caution">
    <text evidence="1">The sequence shown here is derived from an EMBL/GenBank/DDBJ whole genome shotgun (WGS) entry which is preliminary data.</text>
</comment>
<dbReference type="AlphaFoldDB" id="A0A835HJN4"/>
<evidence type="ECO:0008006" key="3">
    <source>
        <dbReference type="Google" id="ProtNLM"/>
    </source>
</evidence>